<dbReference type="InterPro" id="IPR049500">
    <property type="entry name" value="Peptidase_M50B-like"/>
</dbReference>
<keyword evidence="3" id="KW-1185">Reference proteome</keyword>
<keyword evidence="1" id="KW-0812">Transmembrane</keyword>
<evidence type="ECO:0000313" key="3">
    <source>
        <dbReference type="Proteomes" id="UP000295511"/>
    </source>
</evidence>
<dbReference type="EMBL" id="SMRU01000004">
    <property type="protein sequence ID" value="TDG00054.1"/>
    <property type="molecule type" value="Genomic_DNA"/>
</dbReference>
<feature type="transmembrane region" description="Helical" evidence="1">
    <location>
        <begin position="222"/>
        <end position="244"/>
    </location>
</feature>
<name>A0A4R5KVQ8_9MICC</name>
<protein>
    <submittedName>
        <fullName evidence="2">M50 family peptidase</fullName>
    </submittedName>
</protein>
<accession>A0A4R5KVQ8</accession>
<sequence>MDPGPADLAANWWHAVISGFSTTQLPPISTPVVLGILIAAVLLSGPRQTWRWFGLYVTFIHELGHAFAALMTGRVVHGLRIGLDHSGQLLSSGRGRFGAIWSGFWGYPSPAVVGLALIWSVSAGHSGAAMSIGALVLLVALVFLRGFAGIFVAVCCAAIAQLLLVFANAATVSHVVLGLGMALEVGAVRDWCKVAAVHTRRRNRLASSDAFILSRSTGVPSWLWLFGFATVIATSAALSVRLVWSMLI</sequence>
<evidence type="ECO:0000256" key="1">
    <source>
        <dbReference type="SAM" id="Phobius"/>
    </source>
</evidence>
<dbReference type="OrthoDB" id="5184455at2"/>
<comment type="caution">
    <text evidence="2">The sequence shown here is derived from an EMBL/GenBank/DDBJ whole genome shotgun (WGS) entry which is preliminary data.</text>
</comment>
<evidence type="ECO:0000313" key="2">
    <source>
        <dbReference type="EMBL" id="TDG00054.1"/>
    </source>
</evidence>
<dbReference type="AlphaFoldDB" id="A0A4R5KVQ8"/>
<reference evidence="2 3" key="1">
    <citation type="submission" date="2019-03" db="EMBL/GenBank/DDBJ databases">
        <title>Whole genome sequence of Arthrobacter sp JH1-1.</title>
        <authorList>
            <person name="Trinh H.N."/>
        </authorList>
    </citation>
    <scope>NUCLEOTIDE SEQUENCE [LARGE SCALE GENOMIC DNA]</scope>
    <source>
        <strain evidence="2 3">JH1-1</strain>
    </source>
</reference>
<proteinExistence type="predicted"/>
<keyword evidence="1" id="KW-0472">Membrane</keyword>
<organism evidence="2 3">
    <name type="scientific">Arthrobacter terricola</name>
    <dbReference type="NCBI Taxonomy" id="2547396"/>
    <lineage>
        <taxon>Bacteria</taxon>
        <taxon>Bacillati</taxon>
        <taxon>Actinomycetota</taxon>
        <taxon>Actinomycetes</taxon>
        <taxon>Micrococcales</taxon>
        <taxon>Micrococcaceae</taxon>
        <taxon>Arthrobacter</taxon>
    </lineage>
</organism>
<gene>
    <name evidence="2" type="ORF">E1809_04420</name>
</gene>
<feature type="transmembrane region" description="Helical" evidence="1">
    <location>
        <begin position="99"/>
        <end position="121"/>
    </location>
</feature>
<feature type="transmembrane region" description="Helical" evidence="1">
    <location>
        <begin position="28"/>
        <end position="45"/>
    </location>
</feature>
<dbReference type="Pfam" id="PF13398">
    <property type="entry name" value="Peptidase_M50B"/>
    <property type="match status" value="1"/>
</dbReference>
<keyword evidence="1" id="KW-1133">Transmembrane helix</keyword>
<dbReference type="Proteomes" id="UP000295511">
    <property type="component" value="Unassembled WGS sequence"/>
</dbReference>